<name>A0A182T742_9DIPT</name>
<feature type="compositionally biased region" description="Polar residues" evidence="1">
    <location>
        <begin position="81"/>
        <end position="98"/>
    </location>
</feature>
<accession>A0A182T742</accession>
<feature type="region of interest" description="Disordered" evidence="1">
    <location>
        <begin position="63"/>
        <end position="98"/>
    </location>
</feature>
<evidence type="ECO:0000256" key="1">
    <source>
        <dbReference type="SAM" id="MobiDB-lite"/>
    </source>
</evidence>
<dbReference type="EnsemblMetazoa" id="AMAM020974-RA">
    <property type="protein sequence ID" value="AMAM020974-PA"/>
    <property type="gene ID" value="AMAM020974"/>
</dbReference>
<evidence type="ECO:0000313" key="3">
    <source>
        <dbReference type="Proteomes" id="UP000075901"/>
    </source>
</evidence>
<dbReference type="AlphaFoldDB" id="A0A182T742"/>
<protein>
    <submittedName>
        <fullName evidence="2">Uncharacterized protein</fullName>
    </submittedName>
</protein>
<dbReference type="Proteomes" id="UP000075901">
    <property type="component" value="Unassembled WGS sequence"/>
</dbReference>
<organism evidence="2 3">
    <name type="scientific">Anopheles maculatus</name>
    <dbReference type="NCBI Taxonomy" id="74869"/>
    <lineage>
        <taxon>Eukaryota</taxon>
        <taxon>Metazoa</taxon>
        <taxon>Ecdysozoa</taxon>
        <taxon>Arthropoda</taxon>
        <taxon>Hexapoda</taxon>
        <taxon>Insecta</taxon>
        <taxon>Pterygota</taxon>
        <taxon>Neoptera</taxon>
        <taxon>Endopterygota</taxon>
        <taxon>Diptera</taxon>
        <taxon>Nematocera</taxon>
        <taxon>Culicoidea</taxon>
        <taxon>Culicidae</taxon>
        <taxon>Anophelinae</taxon>
        <taxon>Anopheles</taxon>
        <taxon>Anopheles maculatus group</taxon>
    </lineage>
</organism>
<keyword evidence="3" id="KW-1185">Reference proteome</keyword>
<evidence type="ECO:0000313" key="2">
    <source>
        <dbReference type="EnsemblMetazoa" id="AMAM020974-PA"/>
    </source>
</evidence>
<dbReference type="VEuPathDB" id="VectorBase:AMAM020974"/>
<reference evidence="2" key="2">
    <citation type="submission" date="2020-05" db="UniProtKB">
        <authorList>
            <consortium name="EnsemblMetazoa"/>
        </authorList>
    </citation>
    <scope>IDENTIFICATION</scope>
    <source>
        <strain evidence="2">maculatus3</strain>
    </source>
</reference>
<proteinExistence type="predicted"/>
<sequence>MNVLSALRITPKFLHRFSMYTCEMQEEPDYETLSSSGSSSHDALDKVDEGAYYYRPLSRRGSLRVPTTNANASAHRKLEPDSTNGNEDSDQGLTSTRPRTIVELLSLQQPGLDPPNLIPYERPRLELEVINWCGVCFIDCAV</sequence>
<reference evidence="3" key="1">
    <citation type="submission" date="2013-09" db="EMBL/GenBank/DDBJ databases">
        <title>The Genome Sequence of Anopheles maculatus species B.</title>
        <authorList>
            <consortium name="The Broad Institute Genomics Platform"/>
            <person name="Neafsey D.E."/>
            <person name="Besansky N."/>
            <person name="Howell P."/>
            <person name="Walton C."/>
            <person name="Young S.K."/>
            <person name="Zeng Q."/>
            <person name="Gargeya S."/>
            <person name="Fitzgerald M."/>
            <person name="Haas B."/>
            <person name="Abouelleil A."/>
            <person name="Allen A.W."/>
            <person name="Alvarado L."/>
            <person name="Arachchi H.M."/>
            <person name="Berlin A.M."/>
            <person name="Chapman S.B."/>
            <person name="Gainer-Dewar J."/>
            <person name="Goldberg J."/>
            <person name="Griggs A."/>
            <person name="Gujja S."/>
            <person name="Hansen M."/>
            <person name="Howarth C."/>
            <person name="Imamovic A."/>
            <person name="Ireland A."/>
            <person name="Larimer J."/>
            <person name="McCowan C."/>
            <person name="Murphy C."/>
            <person name="Pearson M."/>
            <person name="Poon T.W."/>
            <person name="Priest M."/>
            <person name="Roberts A."/>
            <person name="Saif S."/>
            <person name="Shea T."/>
            <person name="Sisk P."/>
            <person name="Sykes S."/>
            <person name="Wortman J."/>
            <person name="Nusbaum C."/>
            <person name="Birren B."/>
        </authorList>
    </citation>
    <scope>NUCLEOTIDE SEQUENCE [LARGE SCALE GENOMIC DNA]</scope>
    <source>
        <strain evidence="3">maculatus3</strain>
    </source>
</reference>